<reference evidence="2" key="1">
    <citation type="submission" date="2023-06" db="EMBL/GenBank/DDBJ databases">
        <title>Identification of two novel mycobacterium reveal diversities and complexities of Mycobacterium gordonae clade.</title>
        <authorList>
            <person name="Matsumoto Y."/>
            <person name="Nakamura S."/>
            <person name="Motooka D."/>
            <person name="Fukushima K."/>
        </authorList>
    </citation>
    <scope>NUCLEOTIDE SEQUENCE</scope>
    <source>
        <strain evidence="2">TY812</strain>
    </source>
</reference>
<sequence length="136" mass="14659">MPRSTRKKSQYEARANELIRAQLAQRKALIGAIGDAEEKYDQQLKVVTEAQRQLDARSADIAEAYSNAIEGGWTAAELKGFGINRPDSKTVKTAKNSTAKQGSSDGATDNSTTSQDATTPHPPSTNGHHTLEPAHQ</sequence>
<accession>A0AAJ1W7H9</accession>
<comment type="caution">
    <text evidence="2">The sequence shown here is derived from an EMBL/GenBank/DDBJ whole genome shotgun (WGS) entry which is preliminary data.</text>
</comment>
<evidence type="ECO:0000256" key="1">
    <source>
        <dbReference type="SAM" id="MobiDB-lite"/>
    </source>
</evidence>
<feature type="compositionally biased region" description="Polar residues" evidence="1">
    <location>
        <begin position="91"/>
        <end position="128"/>
    </location>
</feature>
<dbReference type="AlphaFoldDB" id="A0AAJ1W7H9"/>
<dbReference type="EMBL" id="JAUFSA010000007">
    <property type="protein sequence ID" value="MDP7739671.1"/>
    <property type="molecule type" value="Genomic_DNA"/>
</dbReference>
<dbReference type="Proteomes" id="UP001229081">
    <property type="component" value="Unassembled WGS sequence"/>
</dbReference>
<dbReference type="RefSeq" id="WP_306256101.1">
    <property type="nucleotide sequence ID" value="NZ_JAUFSA010000007.1"/>
</dbReference>
<feature type="region of interest" description="Disordered" evidence="1">
    <location>
        <begin position="83"/>
        <end position="136"/>
    </location>
</feature>
<evidence type="ECO:0000313" key="2">
    <source>
        <dbReference type="EMBL" id="MDP7739671.1"/>
    </source>
</evidence>
<organism evidence="2 3">
    <name type="scientific">Mycobacterium paragordonae</name>
    <dbReference type="NCBI Taxonomy" id="1389713"/>
    <lineage>
        <taxon>Bacteria</taxon>
        <taxon>Bacillati</taxon>
        <taxon>Actinomycetota</taxon>
        <taxon>Actinomycetes</taxon>
        <taxon>Mycobacteriales</taxon>
        <taxon>Mycobacteriaceae</taxon>
        <taxon>Mycobacterium</taxon>
    </lineage>
</organism>
<name>A0AAJ1W7H9_9MYCO</name>
<evidence type="ECO:0000313" key="3">
    <source>
        <dbReference type="Proteomes" id="UP001229081"/>
    </source>
</evidence>
<proteinExistence type="predicted"/>
<gene>
    <name evidence="2" type="ORF">QXL92_33635</name>
</gene>
<protein>
    <submittedName>
        <fullName evidence="2">Uncharacterized protein</fullName>
    </submittedName>
</protein>